<dbReference type="PROSITE" id="PS51106">
    <property type="entry name" value="PTS_EIIC_TYPE_4"/>
    <property type="match status" value="1"/>
</dbReference>
<dbReference type="GO" id="GO:0005886">
    <property type="term" value="C:plasma membrane"/>
    <property type="evidence" value="ECO:0007669"/>
    <property type="project" value="UniProtKB-SubCell"/>
</dbReference>
<protein>
    <submittedName>
        <fullName evidence="10">N-acetylgalactosamine permease IIC component 1</fullName>
    </submittedName>
</protein>
<name>A0A6N3F8M8_9CLOT</name>
<evidence type="ECO:0000256" key="6">
    <source>
        <dbReference type="ARBA" id="ARBA00022692"/>
    </source>
</evidence>
<evidence type="ECO:0000256" key="3">
    <source>
        <dbReference type="ARBA" id="ARBA00022475"/>
    </source>
</evidence>
<dbReference type="RefSeq" id="WP_156627031.1">
    <property type="nucleotide sequence ID" value="NZ_CACRTO010000032.1"/>
</dbReference>
<evidence type="ECO:0000256" key="8">
    <source>
        <dbReference type="ARBA" id="ARBA00023136"/>
    </source>
</evidence>
<feature type="transmembrane region" description="Helical" evidence="9">
    <location>
        <begin position="136"/>
        <end position="160"/>
    </location>
</feature>
<dbReference type="InterPro" id="IPR050303">
    <property type="entry name" value="GatZ_KbaZ_carbometab"/>
</dbReference>
<accession>A0A6N3F8M8</accession>
<keyword evidence="3" id="KW-1003">Cell membrane</keyword>
<dbReference type="GO" id="GO:0009401">
    <property type="term" value="P:phosphoenolpyruvate-dependent sugar phosphotransferase system"/>
    <property type="evidence" value="ECO:0007669"/>
    <property type="project" value="UniProtKB-KW"/>
</dbReference>
<evidence type="ECO:0000256" key="1">
    <source>
        <dbReference type="ARBA" id="ARBA00004651"/>
    </source>
</evidence>
<dbReference type="AlphaFoldDB" id="A0A6N3F8M8"/>
<dbReference type="InterPro" id="IPR004700">
    <property type="entry name" value="PTS_IIC_man"/>
</dbReference>
<keyword evidence="4" id="KW-0762">Sugar transport</keyword>
<evidence type="ECO:0000313" key="10">
    <source>
        <dbReference type="EMBL" id="VYU48418.1"/>
    </source>
</evidence>
<organism evidence="10">
    <name type="scientific">Clostridium tertium</name>
    <dbReference type="NCBI Taxonomy" id="1559"/>
    <lineage>
        <taxon>Bacteria</taxon>
        <taxon>Bacillati</taxon>
        <taxon>Bacillota</taxon>
        <taxon>Clostridia</taxon>
        <taxon>Eubacteriales</taxon>
        <taxon>Clostridiaceae</taxon>
        <taxon>Clostridium</taxon>
    </lineage>
</organism>
<dbReference type="PANTHER" id="PTHR32502">
    <property type="entry name" value="N-ACETYLGALACTOSAMINE PERMEASE II COMPONENT-RELATED"/>
    <property type="match status" value="1"/>
</dbReference>
<dbReference type="PANTHER" id="PTHR32502:SF8">
    <property type="entry name" value="N-ACETYLGALACTOSAMINE PERMEASE IIC COMPONENT 1"/>
    <property type="match status" value="1"/>
</dbReference>
<reference evidence="10" key="1">
    <citation type="submission" date="2019-11" db="EMBL/GenBank/DDBJ databases">
        <authorList>
            <person name="Feng L."/>
        </authorList>
    </citation>
    <scope>NUCLEOTIDE SEQUENCE</scope>
    <source>
        <strain evidence="10">CTertiumLFYP3</strain>
    </source>
</reference>
<evidence type="ECO:0000256" key="5">
    <source>
        <dbReference type="ARBA" id="ARBA00022683"/>
    </source>
</evidence>
<proteinExistence type="predicted"/>
<feature type="transmembrane region" description="Helical" evidence="9">
    <location>
        <begin position="204"/>
        <end position="237"/>
    </location>
</feature>
<gene>
    <name evidence="10" type="primary">agaC_3</name>
    <name evidence="10" type="ORF">CTLFYP3_02609</name>
</gene>
<feature type="transmembrane region" description="Helical" evidence="9">
    <location>
        <begin position="57"/>
        <end position="86"/>
    </location>
</feature>
<feature type="transmembrane region" description="Helical" evidence="9">
    <location>
        <begin position="92"/>
        <end position="115"/>
    </location>
</feature>
<keyword evidence="2" id="KW-0813">Transport</keyword>
<evidence type="ECO:0000256" key="2">
    <source>
        <dbReference type="ARBA" id="ARBA00022448"/>
    </source>
</evidence>
<keyword evidence="6 9" id="KW-0812">Transmembrane</keyword>
<evidence type="ECO:0000256" key="7">
    <source>
        <dbReference type="ARBA" id="ARBA00022989"/>
    </source>
</evidence>
<evidence type="ECO:0000256" key="4">
    <source>
        <dbReference type="ARBA" id="ARBA00022597"/>
    </source>
</evidence>
<keyword evidence="8 9" id="KW-0472">Membrane</keyword>
<sequence>MFTQALLVGLVLFGVWFIEKILTTPMVFRPIVVGTLIGIVLGDPAMGAKCGATLEVVFMGSIQIGAAVPPDAMLGAGIGTALAIITGQGPEVAFALGFPIAVFGQSIKIVCFIIRSWYMGLACKYAREVQVKKMHLLNWAGLILQCTIYGLVGFCTIYFGSSVVESALNSIPENVMTALNISGGLLPAVGFALLLQPMMTKKNFLYFFLGFIMVAFAAQSVLSVTCFGIVLAFIVVFELGKNKGEKDVEEIKDEELEALFDE</sequence>
<dbReference type="Pfam" id="PF03609">
    <property type="entry name" value="EII-Sor"/>
    <property type="match status" value="1"/>
</dbReference>
<comment type="subcellular location">
    <subcellularLocation>
        <location evidence="1">Cell membrane</location>
        <topology evidence="1">Multi-pass membrane protein</topology>
    </subcellularLocation>
</comment>
<keyword evidence="5" id="KW-0598">Phosphotransferase system</keyword>
<evidence type="ECO:0000256" key="9">
    <source>
        <dbReference type="SAM" id="Phobius"/>
    </source>
</evidence>
<keyword evidence="7 9" id="KW-1133">Transmembrane helix</keyword>
<feature type="transmembrane region" description="Helical" evidence="9">
    <location>
        <begin position="175"/>
        <end position="195"/>
    </location>
</feature>
<dbReference type="EMBL" id="CACRTO010000032">
    <property type="protein sequence ID" value="VYU48418.1"/>
    <property type="molecule type" value="Genomic_DNA"/>
</dbReference>